<feature type="non-terminal residue" evidence="1">
    <location>
        <position position="1"/>
    </location>
</feature>
<evidence type="ECO:0000313" key="2">
    <source>
        <dbReference type="Proteomes" id="UP000789702"/>
    </source>
</evidence>
<evidence type="ECO:0000313" key="1">
    <source>
        <dbReference type="EMBL" id="CAG8508223.1"/>
    </source>
</evidence>
<reference evidence="1" key="1">
    <citation type="submission" date="2021-06" db="EMBL/GenBank/DDBJ databases">
        <authorList>
            <person name="Kallberg Y."/>
            <person name="Tangrot J."/>
            <person name="Rosling A."/>
        </authorList>
    </citation>
    <scope>NUCLEOTIDE SEQUENCE</scope>
    <source>
        <strain evidence="1">IL203A</strain>
    </source>
</reference>
<accession>A0ACA9L4C7</accession>
<sequence length="275" mass="32222">NATSCDDYIIQPTFGSDIDFPFIGSFSPKFDIRLTKYNDSGPFFIYLLLFVNTTGLLFNDTAQDSTFRMVAFDAEKNLFNSNSTSLFEDSLFYKNKYLLAKNSQNIFLYNRRIRKEIDKRQQYLSIIGFLPKYDETLNYIESNIETLPMIQNSSDQLYTVVRINPRDFTMIEEREQRQNTIMGALGTVLAFYGCFVFIYVSLFGVDSIRPWGIVHNFCGIREKTQEKLIKNMQLKNTDDLESLIQRVNDMENFYHYLRLNVIDSSLFVSIQQKQE</sequence>
<gene>
    <name evidence="1" type="ORF">DHETER_LOCUS3331</name>
</gene>
<dbReference type="Proteomes" id="UP000789702">
    <property type="component" value="Unassembled WGS sequence"/>
</dbReference>
<dbReference type="EMBL" id="CAJVPU010002822">
    <property type="protein sequence ID" value="CAG8508223.1"/>
    <property type="molecule type" value="Genomic_DNA"/>
</dbReference>
<proteinExistence type="predicted"/>
<protein>
    <submittedName>
        <fullName evidence="1">1767_t:CDS:1</fullName>
    </submittedName>
</protein>
<comment type="caution">
    <text evidence="1">The sequence shown here is derived from an EMBL/GenBank/DDBJ whole genome shotgun (WGS) entry which is preliminary data.</text>
</comment>
<name>A0ACA9L4C7_9GLOM</name>
<organism evidence="1 2">
    <name type="scientific">Dentiscutata heterogama</name>
    <dbReference type="NCBI Taxonomy" id="1316150"/>
    <lineage>
        <taxon>Eukaryota</taxon>
        <taxon>Fungi</taxon>
        <taxon>Fungi incertae sedis</taxon>
        <taxon>Mucoromycota</taxon>
        <taxon>Glomeromycotina</taxon>
        <taxon>Glomeromycetes</taxon>
        <taxon>Diversisporales</taxon>
        <taxon>Gigasporaceae</taxon>
        <taxon>Dentiscutata</taxon>
    </lineage>
</organism>
<keyword evidence="2" id="KW-1185">Reference proteome</keyword>